<evidence type="ECO:0000256" key="1">
    <source>
        <dbReference type="ARBA" id="ARBA00011900"/>
    </source>
</evidence>
<proteinExistence type="predicted"/>
<dbReference type="Pfam" id="PF07669">
    <property type="entry name" value="Eco57I"/>
    <property type="match status" value="2"/>
</dbReference>
<keyword evidence="2" id="KW-0489">Methyltransferase</keyword>
<reference evidence="7 8" key="1">
    <citation type="submission" date="2017-05" db="EMBL/GenBank/DDBJ databases">
        <authorList>
            <person name="Varghese N."/>
            <person name="Submissions S."/>
        </authorList>
    </citation>
    <scope>NUCLEOTIDE SEQUENCE [LARGE SCALE GENOMIC DNA]</scope>
    <source>
        <strain evidence="7 8">DSM 19504</strain>
    </source>
</reference>
<dbReference type="OrthoDB" id="45790at2157"/>
<comment type="catalytic activity">
    <reaction evidence="5">
        <text>a 2'-deoxyadenosine in DNA + S-adenosyl-L-methionine = an N(6)-methyl-2'-deoxyadenosine in DNA + S-adenosyl-L-homocysteine + H(+)</text>
        <dbReference type="Rhea" id="RHEA:15197"/>
        <dbReference type="Rhea" id="RHEA-COMP:12418"/>
        <dbReference type="Rhea" id="RHEA-COMP:12419"/>
        <dbReference type="ChEBI" id="CHEBI:15378"/>
        <dbReference type="ChEBI" id="CHEBI:57856"/>
        <dbReference type="ChEBI" id="CHEBI:59789"/>
        <dbReference type="ChEBI" id="CHEBI:90615"/>
        <dbReference type="ChEBI" id="CHEBI:90616"/>
        <dbReference type="EC" id="2.1.1.72"/>
    </reaction>
</comment>
<dbReference type="PROSITE" id="PS00092">
    <property type="entry name" value="N6_MTASE"/>
    <property type="match status" value="1"/>
</dbReference>
<dbReference type="GO" id="GO:0006304">
    <property type="term" value="P:DNA modification"/>
    <property type="evidence" value="ECO:0007669"/>
    <property type="project" value="InterPro"/>
</dbReference>
<sequence length="1314" mass="150859">MSASDAQTEFDFDEFDTTVSDDDVDIVINTIDSCIRSLRDQYTDDDDLDKTFSRGRGEYVPRSDYTRDQLDPEPLTQDRVIEPLLEVLGYSDYGAEAGDFSSTRGEQADYAVSLRDIDSVDSTRLLIEAEPLKKQLENRGHGVDQVKSWLSQREFESDFGFATDGLRWIFIRYDADSYTHTTVADVDLQPVFLTLFENQTGVSESPTDAVSKEQREVIAELIRTFNFDNFRSIIDDAQEVLKEKQEEITDEFYDDYIRYVFGVDENDVDGERRARSLVGDGVVPPTEATGDDTRLFSVELMNRLIFIKFLEDKRIVRTDLLRTIVDTYEDGVYPQSMYNTFLDPLFYDVMNVKPEREDGKRTDVIELYSDIPYLNGGLFRPELSTDTEVDERQFDVRDSVLKSIINLLERYQFSADGGPMDIDPSVLGSVFEKTINYLTTESGDQNKQLGAYYTPSEITRFSAEQTVQPALHERFQEYLIEERGWPEAEVQQSETVYELINDLAPKNSLINGLLVDVVDEFYVVDPACGSGHYLTSVLEEIVSIRTALYTQMDSHPSRFRLKKTTVQNNIYGVDIVGPAVEIGKLRCWLSIVAELSKDEIDTLDTAELALPNIAFNLRTGNSLIGFTTFPESTDDGGYTLEAFNEDSVRSRYQDVIEQINKYEKAGEQGLSERADEHYQKAHDLLEEYRPELDSLIYDEFLDLDVSINSDTLRDDYGEEVDSEIFEAIDDDLATGITKSDIDEFDTFHWILEFAEVYAHGGFDVVVGNPPWEVLMSNREDFFSSYDPLFRTRILEEKNEEQRKLLKDQDIAKGWIEHQRRREILVSYFKKSQSYKLQSPDVGGQARPDLSMLFLERIFSLTDEQGYTAKLLPGKLFTGTGAKDLRNHLLTDTEVGHIVGFENKGIFSGIDDRYKFGIVTFKNSGNTEQLHCKFLNRDTDVLQNIEEQTFAVPVQVLRDYSPRTAIYPQITRKEEVPLLEKIVEQPPINDQSTPGWYIDLYKEELNRTRDSDRFIEDRDKGDYPVYGGGNIWQYSWDNTFWDNLSAPTLWSVDEDANPDKSAKRRIRNKNFRSLKSAIYHSFDGSGVQTDYLDDLFKKHRGSEFSKDDVLLDCSAYRIGIRQIANNTNERSAIAAVLPPGIVTHNKCPTIRPYEINPSEEDLKESPAHGVYDRIFTDKELFAVLGILNSIPFDYIVRTKLDTSLSMNMFEECQAPRLTEGDEWFEPVWSRSAKLNCYGEEFQEIRESLGINLVSSSSKRKILQAEIDAAMFHAYGFDHTQTQFILEDFHKVRSPRVMTNEYFDLVLKKFDELAAQ</sequence>
<keyword evidence="8" id="KW-1185">Reference proteome</keyword>
<evidence type="ECO:0000256" key="5">
    <source>
        <dbReference type="ARBA" id="ARBA00047942"/>
    </source>
</evidence>
<dbReference type="SUPFAM" id="SSF53335">
    <property type="entry name" value="S-adenosyl-L-methionine-dependent methyltransferases"/>
    <property type="match status" value="1"/>
</dbReference>
<dbReference type="GO" id="GO:0032259">
    <property type="term" value="P:methylation"/>
    <property type="evidence" value="ECO:0007669"/>
    <property type="project" value="UniProtKB-KW"/>
</dbReference>
<dbReference type="PANTHER" id="PTHR33841:SF1">
    <property type="entry name" value="DNA METHYLTRANSFERASE A"/>
    <property type="match status" value="1"/>
</dbReference>
<accession>A0A521ECD5</accession>
<dbReference type="EC" id="2.1.1.72" evidence="1"/>
<evidence type="ECO:0000313" key="7">
    <source>
        <dbReference type="EMBL" id="SMO81577.1"/>
    </source>
</evidence>
<dbReference type="PANTHER" id="PTHR33841">
    <property type="entry name" value="DNA METHYLTRANSFERASE YEEA-RELATED"/>
    <property type="match status" value="1"/>
</dbReference>
<dbReference type="GO" id="GO:0003676">
    <property type="term" value="F:nucleic acid binding"/>
    <property type="evidence" value="ECO:0007669"/>
    <property type="project" value="InterPro"/>
</dbReference>
<protein>
    <recommendedName>
        <fullName evidence="1">site-specific DNA-methyltransferase (adenine-specific)</fullName>
        <ecNumber evidence="1">2.1.1.72</ecNumber>
    </recommendedName>
</protein>
<dbReference type="RefSeq" id="WP_142987353.1">
    <property type="nucleotide sequence ID" value="NZ_FXTD01000010.1"/>
</dbReference>
<dbReference type="InterPro" id="IPR011639">
    <property type="entry name" value="MethylTrfase_TaqI-like_dom"/>
</dbReference>
<dbReference type="Gene3D" id="3.40.50.150">
    <property type="entry name" value="Vaccinia Virus protein VP39"/>
    <property type="match status" value="1"/>
</dbReference>
<gene>
    <name evidence="7" type="ORF">SAMN06264867_11033</name>
</gene>
<dbReference type="GO" id="GO:0009007">
    <property type="term" value="F:site-specific DNA-methyltransferase (adenine-specific) activity"/>
    <property type="evidence" value="ECO:0007669"/>
    <property type="project" value="UniProtKB-EC"/>
</dbReference>
<dbReference type="InterPro" id="IPR002052">
    <property type="entry name" value="DNA_methylase_N6_adenine_CS"/>
</dbReference>
<name>A0A521ECD5_9EURY</name>
<keyword evidence="3" id="KW-0808">Transferase</keyword>
<evidence type="ECO:0000313" key="8">
    <source>
        <dbReference type="Proteomes" id="UP000319712"/>
    </source>
</evidence>
<evidence type="ECO:0000256" key="3">
    <source>
        <dbReference type="ARBA" id="ARBA00022679"/>
    </source>
</evidence>
<feature type="domain" description="Type II methyltransferase M.TaqI-like" evidence="6">
    <location>
        <begin position="568"/>
        <end position="780"/>
    </location>
</feature>
<dbReference type="EMBL" id="FXTD01000010">
    <property type="protein sequence ID" value="SMO81577.1"/>
    <property type="molecule type" value="Genomic_DNA"/>
</dbReference>
<dbReference type="InterPro" id="IPR029063">
    <property type="entry name" value="SAM-dependent_MTases_sf"/>
</dbReference>
<dbReference type="Proteomes" id="UP000319712">
    <property type="component" value="Unassembled WGS sequence"/>
</dbReference>
<dbReference type="PRINTS" id="PR00507">
    <property type="entry name" value="N12N6MTFRASE"/>
</dbReference>
<evidence type="ECO:0000256" key="2">
    <source>
        <dbReference type="ARBA" id="ARBA00022603"/>
    </source>
</evidence>
<evidence type="ECO:0000259" key="6">
    <source>
        <dbReference type="Pfam" id="PF07669"/>
    </source>
</evidence>
<evidence type="ECO:0000256" key="4">
    <source>
        <dbReference type="ARBA" id="ARBA00022691"/>
    </source>
</evidence>
<feature type="domain" description="Type II methyltransferase M.TaqI-like" evidence="6">
    <location>
        <begin position="842"/>
        <end position="906"/>
    </location>
</feature>
<keyword evidence="4" id="KW-0949">S-adenosyl-L-methionine</keyword>
<dbReference type="InterPro" id="IPR050953">
    <property type="entry name" value="N4_N6_ade-DNA_methylase"/>
</dbReference>
<organism evidence="7 8">
    <name type="scientific">Halorubrum cibi</name>
    <dbReference type="NCBI Taxonomy" id="413815"/>
    <lineage>
        <taxon>Archaea</taxon>
        <taxon>Methanobacteriati</taxon>
        <taxon>Methanobacteriota</taxon>
        <taxon>Stenosarchaea group</taxon>
        <taxon>Halobacteria</taxon>
        <taxon>Halobacteriales</taxon>
        <taxon>Haloferacaceae</taxon>
        <taxon>Halorubrum</taxon>
    </lineage>
</organism>